<dbReference type="VEuPathDB" id="VectorBase:ACON2_040117"/>
<keyword evidence="6 8" id="KW-0675">Receptor</keyword>
<comment type="similarity">
    <text evidence="8">Belongs to the insect chemoreceptor superfamily. Gustatory receptor (GR) family.</text>
</comment>
<reference evidence="9" key="1">
    <citation type="submission" date="2022-08" db="UniProtKB">
        <authorList>
            <consortium name="EnsemblMetazoa"/>
        </authorList>
    </citation>
    <scope>IDENTIFICATION</scope>
</reference>
<evidence type="ECO:0000256" key="3">
    <source>
        <dbReference type="ARBA" id="ARBA00022692"/>
    </source>
</evidence>
<dbReference type="GO" id="GO:0043025">
    <property type="term" value="C:neuronal cell body"/>
    <property type="evidence" value="ECO:0007669"/>
    <property type="project" value="TreeGrafter"/>
</dbReference>
<dbReference type="GO" id="GO:0007635">
    <property type="term" value="P:chemosensory behavior"/>
    <property type="evidence" value="ECO:0007669"/>
    <property type="project" value="TreeGrafter"/>
</dbReference>
<name>A0A8W7P0W9_ANOCL</name>
<comment type="subcellular location">
    <subcellularLocation>
        <location evidence="1 8">Cell membrane</location>
        <topology evidence="1 8">Multi-pass membrane protein</topology>
    </subcellularLocation>
</comment>
<feature type="transmembrane region" description="Helical" evidence="8">
    <location>
        <begin position="156"/>
        <end position="178"/>
    </location>
</feature>
<evidence type="ECO:0000256" key="4">
    <source>
        <dbReference type="ARBA" id="ARBA00022989"/>
    </source>
</evidence>
<feature type="transmembrane region" description="Helical" evidence="8">
    <location>
        <begin position="190"/>
        <end position="213"/>
    </location>
</feature>
<feature type="transmembrane region" description="Helical" evidence="8">
    <location>
        <begin position="91"/>
        <end position="111"/>
    </location>
</feature>
<dbReference type="GO" id="GO:0008049">
    <property type="term" value="P:male courtship behavior"/>
    <property type="evidence" value="ECO:0007669"/>
    <property type="project" value="TreeGrafter"/>
</dbReference>
<dbReference type="GO" id="GO:0005886">
    <property type="term" value="C:plasma membrane"/>
    <property type="evidence" value="ECO:0007669"/>
    <property type="project" value="UniProtKB-SubCell"/>
</dbReference>
<dbReference type="Pfam" id="PF08395">
    <property type="entry name" value="7tm_7"/>
    <property type="match status" value="1"/>
</dbReference>
<protein>
    <recommendedName>
        <fullName evidence="8">Gustatory receptor</fullName>
    </recommendedName>
</protein>
<dbReference type="GO" id="GO:0050909">
    <property type="term" value="P:sensory perception of taste"/>
    <property type="evidence" value="ECO:0007669"/>
    <property type="project" value="InterPro"/>
</dbReference>
<keyword evidence="4 8" id="KW-1133">Transmembrane helix</keyword>
<dbReference type="PANTHER" id="PTHR21143">
    <property type="entry name" value="INVERTEBRATE GUSTATORY RECEPTOR"/>
    <property type="match status" value="1"/>
</dbReference>
<evidence type="ECO:0000256" key="5">
    <source>
        <dbReference type="ARBA" id="ARBA00023136"/>
    </source>
</evidence>
<dbReference type="GO" id="GO:0030424">
    <property type="term" value="C:axon"/>
    <property type="evidence" value="ECO:0007669"/>
    <property type="project" value="TreeGrafter"/>
</dbReference>
<keyword evidence="7 8" id="KW-0807">Transducer</keyword>
<sequence length="416" mass="47339">LCGTCGPVQVSPLKHAMFEGRDVQHLRKLQLYQSFQLYLRCGQLLSNVPCCLARDLPSRAYFKQARCLLTAGTFIWVILCCYQATVKLLELPIPFFTAVLYVNEMVLNLCITVQTMLRGYSETVRYSQCLERIVTVAATVSSSEWTELLLYLRLRLYWFGIFFTLTSGVGLAVAHLFYGGIWSTLFTMGAYVLPNMLASMSLAQYYAGTVLIYKLQHTVNQQLRTAIGKHRAVRLQEIKHLYLQLDHCVQLMTRSYEVAIVTNVFLAINVTSLLLLEIYQYLQANELQTNSIYIVSNVMWLALYICLLLMVLYPCDMIKREQMRFGTILFELSHSGKAATVGEDQQMALLRLLTLGRKRIVPTACGLLKLELSSLSSIFVALLSFMIILIQFDSAKLNKRDERVTAIDQLYTPTNS</sequence>
<keyword evidence="2 8" id="KW-1003">Cell membrane</keyword>
<keyword evidence="3 8" id="KW-0812">Transmembrane</keyword>
<accession>A0A8W7P0W9</accession>
<feature type="transmembrane region" description="Helical" evidence="8">
    <location>
        <begin position="294"/>
        <end position="315"/>
    </location>
</feature>
<feature type="transmembrane region" description="Helical" evidence="8">
    <location>
        <begin position="67"/>
        <end position="85"/>
    </location>
</feature>
<evidence type="ECO:0000256" key="2">
    <source>
        <dbReference type="ARBA" id="ARBA00022475"/>
    </source>
</evidence>
<proteinExistence type="inferred from homology"/>
<evidence type="ECO:0000256" key="8">
    <source>
        <dbReference type="RuleBase" id="RU363108"/>
    </source>
</evidence>
<dbReference type="GO" id="GO:0030425">
    <property type="term" value="C:dendrite"/>
    <property type="evidence" value="ECO:0007669"/>
    <property type="project" value="TreeGrafter"/>
</dbReference>
<dbReference type="AlphaFoldDB" id="A0A8W7P0W9"/>
<dbReference type="Proteomes" id="UP000075882">
    <property type="component" value="Unassembled WGS sequence"/>
</dbReference>
<evidence type="ECO:0000313" key="9">
    <source>
        <dbReference type="EnsemblMetazoa" id="ACOM023334-PA.1"/>
    </source>
</evidence>
<organism evidence="9">
    <name type="scientific">Anopheles coluzzii</name>
    <name type="common">African malaria mosquito</name>
    <dbReference type="NCBI Taxonomy" id="1518534"/>
    <lineage>
        <taxon>Eukaryota</taxon>
        <taxon>Metazoa</taxon>
        <taxon>Ecdysozoa</taxon>
        <taxon>Arthropoda</taxon>
        <taxon>Hexapoda</taxon>
        <taxon>Insecta</taxon>
        <taxon>Pterygota</taxon>
        <taxon>Neoptera</taxon>
        <taxon>Endopterygota</taxon>
        <taxon>Diptera</taxon>
        <taxon>Nematocera</taxon>
        <taxon>Culicoidea</taxon>
        <taxon>Culicidae</taxon>
        <taxon>Anophelinae</taxon>
        <taxon>Anopheles</taxon>
    </lineage>
</organism>
<comment type="function">
    <text evidence="8">Gustatory receptor which mediates acceptance or avoidance behavior, depending on its substrates.</text>
</comment>
<feature type="transmembrane region" description="Helical" evidence="8">
    <location>
        <begin position="367"/>
        <end position="392"/>
    </location>
</feature>
<dbReference type="PANTHER" id="PTHR21143:SF134">
    <property type="entry name" value="GUSTATORY RECEPTOR"/>
    <property type="match status" value="1"/>
</dbReference>
<dbReference type="EnsemblMetazoa" id="ACOM023334-RA">
    <property type="protein sequence ID" value="ACOM023334-PA.1"/>
    <property type="gene ID" value="ACOM023334"/>
</dbReference>
<evidence type="ECO:0000256" key="7">
    <source>
        <dbReference type="ARBA" id="ARBA00023224"/>
    </source>
</evidence>
<dbReference type="GO" id="GO:0007165">
    <property type="term" value="P:signal transduction"/>
    <property type="evidence" value="ECO:0007669"/>
    <property type="project" value="UniProtKB-KW"/>
</dbReference>
<evidence type="ECO:0000256" key="6">
    <source>
        <dbReference type="ARBA" id="ARBA00023170"/>
    </source>
</evidence>
<feature type="transmembrane region" description="Helical" evidence="8">
    <location>
        <begin position="260"/>
        <end position="282"/>
    </location>
</feature>
<dbReference type="InterPro" id="IPR013604">
    <property type="entry name" value="7TM_chemorcpt"/>
</dbReference>
<evidence type="ECO:0000256" key="1">
    <source>
        <dbReference type="ARBA" id="ARBA00004651"/>
    </source>
</evidence>
<keyword evidence="5 8" id="KW-0472">Membrane</keyword>